<dbReference type="Proteomes" id="UP001235341">
    <property type="component" value="Chromosome"/>
</dbReference>
<proteinExistence type="predicted"/>
<keyword evidence="2" id="KW-1185">Reference proteome</keyword>
<sequence length="144" mass="16331">MAKGIKASKIPPARTRIVPGSAGAGAVTINFSFRYIDAGHDKFSFNAQNTAYFCKVLDRLKDLSTMTEREFTTDRGGSLKSHPIDWQHTSEPEGFQHLNEQFQSYTPYQFAVSRNEHGRIHGFFIGNIFHVVWLDPTHQLYPGK</sequence>
<reference evidence="1 2" key="1">
    <citation type="submission" date="2023-08" db="EMBL/GenBank/DDBJ databases">
        <title>Complete Genome and Methylome dissection of Serratia fonticola NEB369.</title>
        <authorList>
            <person name="Fomenkov A."/>
            <person name="Roberts R.D."/>
        </authorList>
    </citation>
    <scope>NUCLEOTIDE SEQUENCE [LARGE SCALE GENOMIC DNA]</scope>
    <source>
        <strain evidence="1 2">NEB369</strain>
    </source>
</reference>
<dbReference type="RefSeq" id="WP_309206142.1">
    <property type="nucleotide sequence ID" value="NZ_CP133586.1"/>
</dbReference>
<evidence type="ECO:0000313" key="2">
    <source>
        <dbReference type="Proteomes" id="UP001235341"/>
    </source>
</evidence>
<gene>
    <name evidence="1" type="ORF">RFB13_06860</name>
</gene>
<protein>
    <submittedName>
        <fullName evidence="1">Uncharacterized protein</fullName>
    </submittedName>
</protein>
<dbReference type="EMBL" id="CP133586">
    <property type="protein sequence ID" value="WMT16042.1"/>
    <property type="molecule type" value="Genomic_DNA"/>
</dbReference>
<accession>A0ABY9PRG9</accession>
<name>A0ABY9PRG9_SERFO</name>
<organism evidence="1 2">
    <name type="scientific">Serratia fonticola</name>
    <dbReference type="NCBI Taxonomy" id="47917"/>
    <lineage>
        <taxon>Bacteria</taxon>
        <taxon>Pseudomonadati</taxon>
        <taxon>Pseudomonadota</taxon>
        <taxon>Gammaproteobacteria</taxon>
        <taxon>Enterobacterales</taxon>
        <taxon>Yersiniaceae</taxon>
        <taxon>Serratia</taxon>
    </lineage>
</organism>
<evidence type="ECO:0000313" key="1">
    <source>
        <dbReference type="EMBL" id="WMT16042.1"/>
    </source>
</evidence>